<comment type="caution">
    <text evidence="1">The sequence shown here is derived from an EMBL/GenBank/DDBJ whole genome shotgun (WGS) entry which is preliminary data.</text>
</comment>
<dbReference type="Proteomes" id="UP001281761">
    <property type="component" value="Unassembled WGS sequence"/>
</dbReference>
<protein>
    <submittedName>
        <fullName evidence="1">Uncharacterized protein</fullName>
    </submittedName>
</protein>
<gene>
    <name evidence="1" type="ORF">BLNAU_3578</name>
</gene>
<evidence type="ECO:0000313" key="2">
    <source>
        <dbReference type="Proteomes" id="UP001281761"/>
    </source>
</evidence>
<reference evidence="1 2" key="1">
    <citation type="journal article" date="2022" name="bioRxiv">
        <title>Genomics of Preaxostyla Flagellates Illuminates Evolutionary Transitions and the Path Towards Mitochondrial Loss.</title>
        <authorList>
            <person name="Novak L.V.F."/>
            <person name="Treitli S.C."/>
            <person name="Pyrih J."/>
            <person name="Halakuc P."/>
            <person name="Pipaliya S.V."/>
            <person name="Vacek V."/>
            <person name="Brzon O."/>
            <person name="Soukal P."/>
            <person name="Eme L."/>
            <person name="Dacks J.B."/>
            <person name="Karnkowska A."/>
            <person name="Elias M."/>
            <person name="Hampl V."/>
        </authorList>
    </citation>
    <scope>NUCLEOTIDE SEQUENCE [LARGE SCALE GENOMIC DNA]</scope>
    <source>
        <strain evidence="1">NAU3</strain>
        <tissue evidence="1">Gut</tissue>
    </source>
</reference>
<organism evidence="1 2">
    <name type="scientific">Blattamonas nauphoetae</name>
    <dbReference type="NCBI Taxonomy" id="2049346"/>
    <lineage>
        <taxon>Eukaryota</taxon>
        <taxon>Metamonada</taxon>
        <taxon>Preaxostyla</taxon>
        <taxon>Oxymonadida</taxon>
        <taxon>Blattamonas</taxon>
    </lineage>
</organism>
<name>A0ABQ9YCH3_9EUKA</name>
<keyword evidence="2" id="KW-1185">Reference proteome</keyword>
<proteinExistence type="predicted"/>
<accession>A0ABQ9YCH3</accession>
<sequence>MQSQFVHPQFAVVDLKSIRLMKDKSETYLSLINFIKSKKPFSQRYLEKAFDLLDAVAPGGYFRLDAEEVLLDLVPTPNHDWEGFAETMVILASSKNMDQLSSVLSFLTSIVSSLDAQEHIRLLENGFIPRLVTAVNPQTLPLSGHPNHENFISHLNE</sequence>
<evidence type="ECO:0000313" key="1">
    <source>
        <dbReference type="EMBL" id="KAK2961457.1"/>
    </source>
</evidence>
<dbReference type="EMBL" id="JARBJD010000016">
    <property type="protein sequence ID" value="KAK2961457.1"/>
    <property type="molecule type" value="Genomic_DNA"/>
</dbReference>